<organism evidence="1 2">
    <name type="scientific">Fictibacillus norfolkensis</name>
    <dbReference type="NCBI Taxonomy" id="2762233"/>
    <lineage>
        <taxon>Bacteria</taxon>
        <taxon>Bacillati</taxon>
        <taxon>Bacillota</taxon>
        <taxon>Bacilli</taxon>
        <taxon>Bacillales</taxon>
        <taxon>Fictibacillaceae</taxon>
        <taxon>Fictibacillus</taxon>
    </lineage>
</organism>
<accession>A0ABR8SM52</accession>
<comment type="caution">
    <text evidence="1">The sequence shown here is derived from an EMBL/GenBank/DDBJ whole genome shotgun (WGS) entry which is preliminary data.</text>
</comment>
<dbReference type="Proteomes" id="UP000603641">
    <property type="component" value="Unassembled WGS sequence"/>
</dbReference>
<dbReference type="EMBL" id="JACSQM010000004">
    <property type="protein sequence ID" value="MBD7964515.1"/>
    <property type="molecule type" value="Genomic_DNA"/>
</dbReference>
<gene>
    <name evidence="1" type="ORF">H9648_10670</name>
</gene>
<name>A0ABR8SM52_9BACL</name>
<dbReference type="RefSeq" id="WP_191754092.1">
    <property type="nucleotide sequence ID" value="NZ_JACSQM010000004.1"/>
</dbReference>
<evidence type="ECO:0000313" key="2">
    <source>
        <dbReference type="Proteomes" id="UP000603641"/>
    </source>
</evidence>
<protein>
    <recommendedName>
        <fullName evidence="3">Na+/H+ antiporter</fullName>
    </recommendedName>
</protein>
<evidence type="ECO:0008006" key="3">
    <source>
        <dbReference type="Google" id="ProtNLM"/>
    </source>
</evidence>
<reference evidence="1 2" key="1">
    <citation type="submission" date="2020-08" db="EMBL/GenBank/DDBJ databases">
        <title>A Genomic Blueprint of the Chicken Gut Microbiome.</title>
        <authorList>
            <person name="Gilroy R."/>
            <person name="Ravi A."/>
            <person name="Getino M."/>
            <person name="Pursley I."/>
            <person name="Horton D.L."/>
            <person name="Alikhan N.-F."/>
            <person name="Baker D."/>
            <person name="Gharbi K."/>
            <person name="Hall N."/>
            <person name="Watson M."/>
            <person name="Adriaenssens E.M."/>
            <person name="Foster-Nyarko E."/>
            <person name="Jarju S."/>
            <person name="Secka A."/>
            <person name="Antonio M."/>
            <person name="Oren A."/>
            <person name="Chaudhuri R."/>
            <person name="La Ragione R.M."/>
            <person name="Hildebrand F."/>
            <person name="Pallen M.J."/>
        </authorList>
    </citation>
    <scope>NUCLEOTIDE SEQUENCE [LARGE SCALE GENOMIC DNA]</scope>
    <source>
        <strain evidence="1 2">Sa2CUA10</strain>
    </source>
</reference>
<sequence>MKGFVIKSFLIFLAIALGYRMRYRLMNSALGNPLIRRFLVGSAMSFPGLRSKMMDEII</sequence>
<evidence type="ECO:0000313" key="1">
    <source>
        <dbReference type="EMBL" id="MBD7964515.1"/>
    </source>
</evidence>
<proteinExistence type="predicted"/>
<keyword evidence="2" id="KW-1185">Reference proteome</keyword>